<dbReference type="InterPro" id="IPR025403">
    <property type="entry name" value="TgpA-like_C"/>
</dbReference>
<keyword evidence="1" id="KW-1133">Transmembrane helix</keyword>
<gene>
    <name evidence="3" type="ordered locus">Igag_0869</name>
</gene>
<keyword evidence="1" id="KW-0472">Membrane</keyword>
<feature type="domain" description="Protein-glutamine gamma-glutamyltransferase-like C-terminal" evidence="2">
    <location>
        <begin position="306"/>
        <end position="363"/>
    </location>
</feature>
<evidence type="ECO:0000313" key="4">
    <source>
        <dbReference type="Proteomes" id="UP000001304"/>
    </source>
</evidence>
<evidence type="ECO:0000256" key="1">
    <source>
        <dbReference type="SAM" id="Phobius"/>
    </source>
</evidence>
<evidence type="ECO:0000259" key="2">
    <source>
        <dbReference type="Pfam" id="PF13559"/>
    </source>
</evidence>
<organism evidence="3 4">
    <name type="scientific">Ignisphaera aggregans (strain DSM 17230 / JCM 13409 / AQ1.S1)</name>
    <dbReference type="NCBI Taxonomy" id="583356"/>
    <lineage>
        <taxon>Archaea</taxon>
        <taxon>Thermoproteota</taxon>
        <taxon>Thermoprotei</taxon>
        <taxon>Desulfurococcales</taxon>
        <taxon>Desulfurococcaceae</taxon>
        <taxon>Ignisphaera</taxon>
    </lineage>
</organism>
<dbReference type="KEGG" id="iag:Igag_0869"/>
<dbReference type="STRING" id="583356.Igag_0869"/>
<feature type="transmembrane region" description="Helical" evidence="1">
    <location>
        <begin position="253"/>
        <end position="271"/>
    </location>
</feature>
<proteinExistence type="predicted"/>
<evidence type="ECO:0000313" key="3">
    <source>
        <dbReference type="EMBL" id="ADM27686.1"/>
    </source>
</evidence>
<sequence>MRKTAILFIATILFVVINVYAQEPDIISMRHTIGFPINITNIDISQLLKILNTTFTQNPLEGMEKSREFLENITSLYPEARNIARAVDIYTNASRGYIDRSSIENIYRSINNSILRQLLGDTVSSYVSGRNVDRTTIENLLNTINNLYSNREISVDDYLKALSILRTIASSEGYRDISMAIDRSAGSSTLNEVNSIMNMLSNINNIASSINPPNIGSLPIQPSSQFALPAFSAPSIPAIPASPPSVAGETIRYIPIVVCIAIAIALGIAIYRRIGRIAIPKIWRSPISPKSFGTKLSLYPKVVEDYWRVVRVVEYRTSRRRYDWQTHREYEHEVKEYLGILGEDFSRLTKIYEVVRYGGEDDSRYRDDVDRIVKRFEKL</sequence>
<keyword evidence="4" id="KW-1185">Reference proteome</keyword>
<dbReference type="AlphaFoldDB" id="E0STS0"/>
<dbReference type="EMBL" id="CP002098">
    <property type="protein sequence ID" value="ADM27686.1"/>
    <property type="molecule type" value="Genomic_DNA"/>
</dbReference>
<dbReference type="Pfam" id="PF13559">
    <property type="entry name" value="DUF4129"/>
    <property type="match status" value="1"/>
</dbReference>
<name>E0STS0_IGNAA</name>
<accession>E0STS0</accession>
<dbReference type="BioCyc" id="IAGG583356:GHAH-852-MONOMER"/>
<dbReference type="HOGENOM" id="CLU_728830_0_0_2"/>
<protein>
    <recommendedName>
        <fullName evidence="2">Protein-glutamine gamma-glutamyltransferase-like C-terminal domain-containing protein</fullName>
    </recommendedName>
</protein>
<keyword evidence="1" id="KW-0812">Transmembrane</keyword>
<reference evidence="3 4" key="1">
    <citation type="journal article" date="2010" name="Stand. Genomic Sci.">
        <title>Complete genome sequence of Ignisphaera aggregans type strain (AQ1.S1).</title>
        <authorList>
            <person name="Goker M."/>
            <person name="Held B."/>
            <person name="Lapidus A."/>
            <person name="Nolan M."/>
            <person name="Spring S."/>
            <person name="Yasawong M."/>
            <person name="Lucas S."/>
            <person name="Glavina Del Rio T."/>
            <person name="Tice H."/>
            <person name="Cheng J.F."/>
            <person name="Goodwin L."/>
            <person name="Tapia R."/>
            <person name="Pitluck S."/>
            <person name="Liolios K."/>
            <person name="Ivanova N."/>
            <person name="Mavromatis K."/>
            <person name="Mikhailova N."/>
            <person name="Pati A."/>
            <person name="Chen A."/>
            <person name="Palaniappan K."/>
            <person name="Brambilla E."/>
            <person name="Land M."/>
            <person name="Hauser L."/>
            <person name="Chang Y.J."/>
            <person name="Jeffries C.D."/>
            <person name="Brettin T."/>
            <person name="Detter J.C."/>
            <person name="Han C."/>
            <person name="Rohde M."/>
            <person name="Sikorski J."/>
            <person name="Woyke T."/>
            <person name="Bristow J."/>
            <person name="Eisen J.A."/>
            <person name="Markowitz V."/>
            <person name="Hugenholtz P."/>
            <person name="Kyrpides N.C."/>
            <person name="Klenk H.P."/>
        </authorList>
    </citation>
    <scope>NUCLEOTIDE SEQUENCE [LARGE SCALE GENOMIC DNA]</scope>
    <source>
        <strain evidence="4">DSM 17230 / JCM 13409 / AQ1.S1</strain>
    </source>
</reference>
<dbReference type="Proteomes" id="UP000001304">
    <property type="component" value="Chromosome"/>
</dbReference>